<dbReference type="RefSeq" id="WP_146646959.1">
    <property type="nucleotide sequence ID" value="NZ_CP012333.1"/>
</dbReference>
<dbReference type="InterPro" id="IPR011990">
    <property type="entry name" value="TPR-like_helical_dom_sf"/>
</dbReference>
<reference evidence="3 4" key="1">
    <citation type="submission" date="2015-08" db="EMBL/GenBank/DDBJ databases">
        <authorList>
            <person name="Babu N.S."/>
            <person name="Beckwith C.J."/>
            <person name="Beseler K.G."/>
            <person name="Brison A."/>
            <person name="Carone J.V."/>
            <person name="Caskin T.P."/>
            <person name="Diamond M."/>
            <person name="Durham M.E."/>
            <person name="Foxe J.M."/>
            <person name="Go M."/>
            <person name="Henderson B.A."/>
            <person name="Jones I.B."/>
            <person name="McGettigan J.A."/>
            <person name="Micheletti S.J."/>
            <person name="Nasrallah M.E."/>
            <person name="Ortiz D."/>
            <person name="Piller C.R."/>
            <person name="Privatt S.R."/>
            <person name="Schneider S.L."/>
            <person name="Sharp S."/>
            <person name="Smith T.C."/>
            <person name="Stanton J.D."/>
            <person name="Ullery H.E."/>
            <person name="Wilson R.J."/>
            <person name="Serrano M.G."/>
            <person name="Buck G."/>
            <person name="Lee V."/>
            <person name="Wang Y."/>
            <person name="Carvalho R."/>
            <person name="Voegtly L."/>
            <person name="Shi R."/>
            <person name="Duckworth R."/>
            <person name="Johnson A."/>
            <person name="Loviza R."/>
            <person name="Walstead R."/>
            <person name="Shah Z."/>
            <person name="Kiflezghi M."/>
            <person name="Wade K."/>
            <person name="Ball S.L."/>
            <person name="Bradley K.W."/>
            <person name="Asai D.J."/>
            <person name="Bowman C.A."/>
            <person name="Russell D.A."/>
            <person name="Pope W.H."/>
            <person name="Jacobs-Sera D."/>
            <person name="Hendrix R.W."/>
            <person name="Hatfull G.F."/>
        </authorList>
    </citation>
    <scope>NUCLEOTIDE SEQUENCE [LARGE SCALE GENOMIC DNA]</scope>
    <source>
        <strain evidence="3 4">DSM 27648</strain>
    </source>
</reference>
<dbReference type="STRING" id="1391654.AKJ09_02187"/>
<dbReference type="Pfam" id="PF13174">
    <property type="entry name" value="TPR_6"/>
    <property type="match status" value="2"/>
</dbReference>
<accession>A0A0K1PPS0</accession>
<dbReference type="Proteomes" id="UP000064967">
    <property type="component" value="Chromosome"/>
</dbReference>
<dbReference type="EMBL" id="CP012333">
    <property type="protein sequence ID" value="AKU95523.1"/>
    <property type="molecule type" value="Genomic_DNA"/>
</dbReference>
<keyword evidence="4" id="KW-1185">Reference proteome</keyword>
<evidence type="ECO:0000313" key="3">
    <source>
        <dbReference type="EMBL" id="AKU95523.1"/>
    </source>
</evidence>
<dbReference type="OrthoDB" id="5523787at2"/>
<dbReference type="AlphaFoldDB" id="A0A0K1PPS0"/>
<protein>
    <recommendedName>
        <fullName evidence="5">Outer membrane lipoprotein BamD-like domain-containing protein</fullName>
    </recommendedName>
</protein>
<evidence type="ECO:0008006" key="5">
    <source>
        <dbReference type="Google" id="ProtNLM"/>
    </source>
</evidence>
<keyword evidence="2" id="KW-0472">Membrane</keyword>
<feature type="region of interest" description="Disordered" evidence="1">
    <location>
        <begin position="123"/>
        <end position="147"/>
    </location>
</feature>
<organism evidence="3 4">
    <name type="scientific">Labilithrix luteola</name>
    <dbReference type="NCBI Taxonomy" id="1391654"/>
    <lineage>
        <taxon>Bacteria</taxon>
        <taxon>Pseudomonadati</taxon>
        <taxon>Myxococcota</taxon>
        <taxon>Polyangia</taxon>
        <taxon>Polyangiales</taxon>
        <taxon>Labilitrichaceae</taxon>
        <taxon>Labilithrix</taxon>
    </lineage>
</organism>
<dbReference type="SUPFAM" id="SSF48452">
    <property type="entry name" value="TPR-like"/>
    <property type="match status" value="1"/>
</dbReference>
<evidence type="ECO:0000256" key="2">
    <source>
        <dbReference type="SAM" id="Phobius"/>
    </source>
</evidence>
<evidence type="ECO:0000313" key="4">
    <source>
        <dbReference type="Proteomes" id="UP000064967"/>
    </source>
</evidence>
<name>A0A0K1PPS0_9BACT</name>
<evidence type="ECO:0000256" key="1">
    <source>
        <dbReference type="SAM" id="MobiDB-lite"/>
    </source>
</evidence>
<dbReference type="KEGG" id="llu:AKJ09_02187"/>
<proteinExistence type="predicted"/>
<dbReference type="InterPro" id="IPR019734">
    <property type="entry name" value="TPR_rpt"/>
</dbReference>
<feature type="transmembrane region" description="Helical" evidence="2">
    <location>
        <begin position="56"/>
        <end position="76"/>
    </location>
</feature>
<sequence length="279" mass="29453">MSDMDVVDQAQRHLAKRGREALERAEADGRLARLTAATSERALSALTGNVPKRAGWRWLGGVGISAIVVLAGATYVSTRAPSSPTRAVAVVATPEQREEAPTAEAVAPPVAVPGASLGISVDSLPSAPSLPHAQAPRNVPPRADAPTSVNSEVLADSAASLFERANAARHRADDAAAETLYRELLDRYPRSREANATRVIVGRMQLARGAGESALGLFDAYLAESPTGTLTEQALVGRAQALKKLGRQVEARTAWRALLDAFPKSAYRVEALEALDSPR</sequence>
<gene>
    <name evidence="3" type="ORF">AKJ09_02187</name>
</gene>
<dbReference type="Gene3D" id="1.25.40.10">
    <property type="entry name" value="Tetratricopeptide repeat domain"/>
    <property type="match status" value="1"/>
</dbReference>
<keyword evidence="2" id="KW-0812">Transmembrane</keyword>
<keyword evidence="2" id="KW-1133">Transmembrane helix</keyword>